<dbReference type="RefSeq" id="WP_183487404.1">
    <property type="nucleotide sequence ID" value="NZ_JACIDZ010000009.1"/>
</dbReference>
<accession>A0A7W6KMQ8</accession>
<sequence>MKSTRKKTKAAAIARVPQDREEAVRAIGRIGALRRDIAAHKAKADRIVQKAGEQFDSDTADLRAELEEHERGVQTWCEANRNALTANGKVKYHEFGTGRINWRLKPPRVTVRGVEAVIETCRKLGFSSFLRETTEINKEAMLADPEKARMISGVSISSLGEDFVIEPAELETGKAGV</sequence>
<dbReference type="GO" id="GO:0003690">
    <property type="term" value="F:double-stranded DNA binding"/>
    <property type="evidence" value="ECO:0007669"/>
    <property type="project" value="InterPro"/>
</dbReference>
<name>A0A7W6KMQ8_9HYPH</name>
<dbReference type="InterPro" id="IPR009951">
    <property type="entry name" value="Host-nuc_inhib_Gam"/>
</dbReference>
<protein>
    <submittedName>
        <fullName evidence="1">Phage host-nuclease inhibitor protein Gam</fullName>
    </submittedName>
</protein>
<dbReference type="Proteomes" id="UP000530571">
    <property type="component" value="Unassembled WGS sequence"/>
</dbReference>
<evidence type="ECO:0000313" key="1">
    <source>
        <dbReference type="EMBL" id="MBB4122944.1"/>
    </source>
</evidence>
<dbReference type="EMBL" id="JACIDZ010000009">
    <property type="protein sequence ID" value="MBB4122944.1"/>
    <property type="molecule type" value="Genomic_DNA"/>
</dbReference>
<dbReference type="GO" id="GO:0042262">
    <property type="term" value="P:DNA protection"/>
    <property type="evidence" value="ECO:0007669"/>
    <property type="project" value="InterPro"/>
</dbReference>
<dbReference type="Pfam" id="PF07352">
    <property type="entry name" value="Phage_Mu_Gam"/>
    <property type="match status" value="1"/>
</dbReference>
<organism evidence="1 2">
    <name type="scientific">Martelella radicis</name>
    <dbReference type="NCBI Taxonomy" id="1397476"/>
    <lineage>
        <taxon>Bacteria</taxon>
        <taxon>Pseudomonadati</taxon>
        <taxon>Pseudomonadota</taxon>
        <taxon>Alphaproteobacteria</taxon>
        <taxon>Hyphomicrobiales</taxon>
        <taxon>Aurantimonadaceae</taxon>
        <taxon>Martelella</taxon>
    </lineage>
</organism>
<proteinExistence type="predicted"/>
<evidence type="ECO:0000313" key="2">
    <source>
        <dbReference type="Proteomes" id="UP000530571"/>
    </source>
</evidence>
<dbReference type="Gene3D" id="1.20.5.170">
    <property type="match status" value="1"/>
</dbReference>
<dbReference type="AlphaFoldDB" id="A0A7W6KMQ8"/>
<reference evidence="1 2" key="1">
    <citation type="submission" date="2020-08" db="EMBL/GenBank/DDBJ databases">
        <title>Genomic Encyclopedia of Type Strains, Phase IV (KMG-IV): sequencing the most valuable type-strain genomes for metagenomic binning, comparative biology and taxonomic classification.</title>
        <authorList>
            <person name="Goeker M."/>
        </authorList>
    </citation>
    <scope>NUCLEOTIDE SEQUENCE [LARGE SCALE GENOMIC DNA]</scope>
    <source>
        <strain evidence="1 2">DSM 28101</strain>
    </source>
</reference>
<comment type="caution">
    <text evidence="1">The sequence shown here is derived from an EMBL/GenBank/DDBJ whole genome shotgun (WGS) entry which is preliminary data.</text>
</comment>
<keyword evidence="2" id="KW-1185">Reference proteome</keyword>
<gene>
    <name evidence="1" type="ORF">GGR30_002879</name>
</gene>
<dbReference type="SUPFAM" id="SSF161266">
    <property type="entry name" value="Gam-like"/>
    <property type="match status" value="1"/>
</dbReference>